<name>A0ABY8X791_9BACL</name>
<evidence type="ECO:0000256" key="1">
    <source>
        <dbReference type="SAM" id="SignalP"/>
    </source>
</evidence>
<protein>
    <submittedName>
        <fullName evidence="2">Extracellular solute-binding protein</fullName>
    </submittedName>
</protein>
<gene>
    <name evidence="2" type="ORF">QPK24_09730</name>
</gene>
<dbReference type="CDD" id="cd14489">
    <property type="entry name" value="CBM_SBP_bac_1_like"/>
    <property type="match status" value="1"/>
</dbReference>
<dbReference type="Proteomes" id="UP001236415">
    <property type="component" value="Chromosome"/>
</dbReference>
<organism evidence="2 3">
    <name type="scientific">Paenibacillus polygoni</name>
    <dbReference type="NCBI Taxonomy" id="3050112"/>
    <lineage>
        <taxon>Bacteria</taxon>
        <taxon>Bacillati</taxon>
        <taxon>Bacillota</taxon>
        <taxon>Bacilli</taxon>
        <taxon>Bacillales</taxon>
        <taxon>Paenibacillaceae</taxon>
        <taxon>Paenibacillus</taxon>
    </lineage>
</organism>
<proteinExistence type="predicted"/>
<reference evidence="2 3" key="1">
    <citation type="submission" date="2023-06" db="EMBL/GenBank/DDBJ databases">
        <title>Paenibacillus polygonum sp. nov., an endophytic bacterium, isolated from Polygonum lapathifolium L. in Nanji Wetland National Nature Reserve, South of Poyang Lake, Jiangxi Province, China.</title>
        <authorList>
            <person name="Yu Z."/>
        </authorList>
    </citation>
    <scope>NUCLEOTIDE SEQUENCE [LARGE SCALE GENOMIC DNA]</scope>
    <source>
        <strain evidence="2 3">C31</strain>
    </source>
</reference>
<dbReference type="RefSeq" id="WP_285748235.1">
    <property type="nucleotide sequence ID" value="NZ_CP127162.1"/>
</dbReference>
<dbReference type="PANTHER" id="PTHR43649">
    <property type="entry name" value="ARABINOSE-BINDING PROTEIN-RELATED"/>
    <property type="match status" value="1"/>
</dbReference>
<keyword evidence="1" id="KW-0732">Signal</keyword>
<feature type="chain" id="PRO_5045976681" evidence="1">
    <location>
        <begin position="36"/>
        <end position="986"/>
    </location>
</feature>
<evidence type="ECO:0000313" key="3">
    <source>
        <dbReference type="Proteomes" id="UP001236415"/>
    </source>
</evidence>
<keyword evidence="3" id="KW-1185">Reference proteome</keyword>
<feature type="signal peptide" evidence="1">
    <location>
        <begin position="1"/>
        <end position="35"/>
    </location>
</feature>
<dbReference type="PANTHER" id="PTHR43649:SF27">
    <property type="entry name" value="EXTRACELLULAR SOLUTE-BINDING PROTEIN FAMILY 1"/>
    <property type="match status" value="1"/>
</dbReference>
<dbReference type="EMBL" id="CP127162">
    <property type="protein sequence ID" value="WIV20923.1"/>
    <property type="molecule type" value="Genomic_DNA"/>
</dbReference>
<dbReference type="Gene3D" id="3.40.190.10">
    <property type="entry name" value="Periplasmic binding protein-like II"/>
    <property type="match status" value="1"/>
</dbReference>
<evidence type="ECO:0000313" key="2">
    <source>
        <dbReference type="EMBL" id="WIV20923.1"/>
    </source>
</evidence>
<accession>A0ABY8X791</accession>
<dbReference type="SUPFAM" id="SSF53850">
    <property type="entry name" value="Periplasmic binding protein-like II"/>
    <property type="match status" value="1"/>
</dbReference>
<dbReference type="Gene3D" id="2.60.120.260">
    <property type="entry name" value="Galactose-binding domain-like"/>
    <property type="match status" value="2"/>
</dbReference>
<dbReference type="Pfam" id="PF01547">
    <property type="entry name" value="SBP_bac_1"/>
    <property type="match status" value="1"/>
</dbReference>
<dbReference type="InterPro" id="IPR006059">
    <property type="entry name" value="SBP"/>
</dbReference>
<dbReference type="InterPro" id="IPR050490">
    <property type="entry name" value="Bact_solute-bd_prot1"/>
</dbReference>
<sequence>MKGQRRVRLWIRKSIITAGCVSLVLAGGNSQLAFAGSVNTDRVASDKADLSVTPTSMIEDHSFQLSTAEFYSEYMEKYKDEPVPASEIVLGAEMVSELIGEDSEVITDFEGKSGKSIKTGEKSSVTWTFEVADPGLYQLETSYYPIEGKSSAIERSVLIDGKLPFQEAAFIQLDRVWGNVKDEPQQDNRGNDLRPQQQEKPVWQTTLFKDSNGYYEEPFTFYFSKGRHTLTLTSQREPVVISEIRLLHEELPPEYTTYAAEYKDQVQRTPDDVFIELQAEKASAKSSPTLYPLMDRSSPAVEPYSPSVSKINTIGGYNWRIPGQWIEWNVEVPEEGMYELAFKAKQNFSRGVYSTRKIMINGEVPFQEMNRVSFRYKSSYAMQVMGDDTPYLYHLKKGTNVIRMEVSLGEFASLIREVQESLTELNAMYRKILMITGTAPDEVRDYRLSERVPNILDVFANESERLQAVGKRLRELSDEKGDQDALLKTMALQLDEMIEDPDTIPRRLSAYKTNTGGLGTWLQQTREQPLEIDAIYVTSPGKKVSGKGMGWFARTWHEIVTFLYSFFIDYDQIGNAATDKTQKTITVWIGSGRDQANTIKAMIDETFTPESGIQVNLKLVPMNSLLPATLSGEGPDVAMQMGNDVPVNYAMRKAAADLSQFDDFNEVKQQFRESAMVPYTFENGVYALPETQTFNMLFYRKDVLEELGLQIPQTWEEVGSLLTVLDKNHMDFGLPLVTQPQYPGENVPPNSVYSMLLFQGGGEFYRDGSKESNLDSKIGMEAFKQWTEFYTDYKLEREYDFANRFRTGEMPIGIADYTTYNQLTVFAPEIRGMWGFTIIPGTVQADGSTDHTVASGGSGVLMLEDADDKQAAWEYMKWWTSEETQVKFGREMEGLMGAAARYPTANIAALEKLPWPVEDYENLQKQMEWVRGIPEVPGGYFTGRHLINAFYRSVDGKIEPREALMDYVQYIQDEIRVKRNEFGLPE</sequence>